<dbReference type="InterPro" id="IPR050890">
    <property type="entry name" value="PTS_EIIA_component"/>
</dbReference>
<evidence type="ECO:0000256" key="5">
    <source>
        <dbReference type="ARBA" id="ARBA00022683"/>
    </source>
</evidence>
<dbReference type="PROSITE" id="PS51093">
    <property type="entry name" value="PTS_EIIA_TYPE_1"/>
    <property type="match status" value="1"/>
</dbReference>
<evidence type="ECO:0000256" key="4">
    <source>
        <dbReference type="ARBA" id="ARBA00022679"/>
    </source>
</evidence>
<evidence type="ECO:0000256" key="1">
    <source>
        <dbReference type="ARBA" id="ARBA00004496"/>
    </source>
</evidence>
<reference evidence="8 9" key="1">
    <citation type="submission" date="2023-07" db="EMBL/GenBank/DDBJ databases">
        <title>Genomic Encyclopedia of Type Strains, Phase IV (KMG-IV): sequencing the most valuable type-strain genomes for metagenomic binning, comparative biology and taxonomic classification.</title>
        <authorList>
            <person name="Goeker M."/>
        </authorList>
    </citation>
    <scope>NUCLEOTIDE SEQUENCE [LARGE SCALE GENOMIC DNA]</scope>
    <source>
        <strain evidence="8 9">DSM 16784</strain>
    </source>
</reference>
<evidence type="ECO:0000259" key="7">
    <source>
        <dbReference type="PROSITE" id="PS51093"/>
    </source>
</evidence>
<comment type="caution">
    <text evidence="8">The sequence shown here is derived from an EMBL/GenBank/DDBJ whole genome shotgun (WGS) entry which is preliminary data.</text>
</comment>
<dbReference type="Proteomes" id="UP001230220">
    <property type="component" value="Unassembled WGS sequence"/>
</dbReference>
<evidence type="ECO:0000313" key="8">
    <source>
        <dbReference type="EMBL" id="MDQ0360385.1"/>
    </source>
</evidence>
<keyword evidence="6" id="KW-0418">Kinase</keyword>
<dbReference type="InterPro" id="IPR001127">
    <property type="entry name" value="PTS_EIIA_1_perm"/>
</dbReference>
<keyword evidence="4" id="KW-0808">Transferase</keyword>
<name>A0ABU0E0J0_9FIRM</name>
<dbReference type="Gene3D" id="2.70.70.10">
    <property type="entry name" value="Glucose Permease (Domain IIA)"/>
    <property type="match status" value="1"/>
</dbReference>
<dbReference type="EMBL" id="JAUSUR010000001">
    <property type="protein sequence ID" value="MDQ0360385.1"/>
    <property type="molecule type" value="Genomic_DNA"/>
</dbReference>
<keyword evidence="9" id="KW-1185">Reference proteome</keyword>
<dbReference type="Pfam" id="PF00358">
    <property type="entry name" value="PTS_EIIA_1"/>
    <property type="match status" value="1"/>
</dbReference>
<comment type="subcellular location">
    <subcellularLocation>
        <location evidence="1">Cytoplasm</location>
    </subcellularLocation>
</comment>
<gene>
    <name evidence="8" type="ORF">J2S15_001116</name>
</gene>
<keyword evidence="3" id="KW-0762">Sugar transport</keyword>
<accession>A0ABU0E0J0</accession>
<evidence type="ECO:0000256" key="2">
    <source>
        <dbReference type="ARBA" id="ARBA00022448"/>
    </source>
</evidence>
<proteinExistence type="predicted"/>
<protein>
    <submittedName>
        <fullName evidence="8">Glucose-specific phosphotransferase system IIA component</fullName>
    </submittedName>
</protein>
<dbReference type="SUPFAM" id="SSF51261">
    <property type="entry name" value="Duplicated hybrid motif"/>
    <property type="match status" value="1"/>
</dbReference>
<keyword evidence="2" id="KW-0813">Transport</keyword>
<dbReference type="InterPro" id="IPR011055">
    <property type="entry name" value="Dup_hybrid_motif"/>
</dbReference>
<dbReference type="PANTHER" id="PTHR45008">
    <property type="entry name" value="PTS SYSTEM GLUCOSE-SPECIFIC EIIA COMPONENT"/>
    <property type="match status" value="1"/>
</dbReference>
<dbReference type="RefSeq" id="WP_307406250.1">
    <property type="nucleotide sequence ID" value="NZ_JAUSUR010000001.1"/>
</dbReference>
<feature type="domain" description="PTS EIIA type-1" evidence="7">
    <location>
        <begin position="29"/>
        <end position="133"/>
    </location>
</feature>
<keyword evidence="5" id="KW-0598">Phosphotransferase system</keyword>
<evidence type="ECO:0000256" key="6">
    <source>
        <dbReference type="ARBA" id="ARBA00022777"/>
    </source>
</evidence>
<sequence>MALFKRKTKDINIYSPMDGEVHSITETDDKAFASQMMGDGVMIRPTEGTVYAPCDATVEMIFPTKHAMGLRLKDQTAILLHFGLDTVELNGKGFEVFVESGQKVSQGDPLMKGNLAYLKEHAKDNCLIVVFTEINEERKLSYKNGSFTHEDIIAEITTIKD</sequence>
<dbReference type="PANTHER" id="PTHR45008:SF1">
    <property type="entry name" value="PTS SYSTEM GLUCOSE-SPECIFIC EIIA COMPONENT"/>
    <property type="match status" value="1"/>
</dbReference>
<evidence type="ECO:0000256" key="3">
    <source>
        <dbReference type="ARBA" id="ARBA00022597"/>
    </source>
</evidence>
<organism evidence="8 9">
    <name type="scientific">Breznakia pachnodae</name>
    <dbReference type="NCBI Taxonomy" id="265178"/>
    <lineage>
        <taxon>Bacteria</taxon>
        <taxon>Bacillati</taxon>
        <taxon>Bacillota</taxon>
        <taxon>Erysipelotrichia</taxon>
        <taxon>Erysipelotrichales</taxon>
        <taxon>Erysipelotrichaceae</taxon>
        <taxon>Breznakia</taxon>
    </lineage>
</organism>
<dbReference type="NCBIfam" id="TIGR00830">
    <property type="entry name" value="PTBA"/>
    <property type="match status" value="1"/>
</dbReference>
<evidence type="ECO:0000313" key="9">
    <source>
        <dbReference type="Proteomes" id="UP001230220"/>
    </source>
</evidence>